<dbReference type="GO" id="GO:0016853">
    <property type="term" value="F:isomerase activity"/>
    <property type="evidence" value="ECO:0007669"/>
    <property type="project" value="UniProtKB-KW"/>
</dbReference>
<organism evidence="2 3">
    <name type="scientific">Thalassoglobus neptunius</name>
    <dbReference type="NCBI Taxonomy" id="1938619"/>
    <lineage>
        <taxon>Bacteria</taxon>
        <taxon>Pseudomonadati</taxon>
        <taxon>Planctomycetota</taxon>
        <taxon>Planctomycetia</taxon>
        <taxon>Planctomycetales</taxon>
        <taxon>Planctomycetaceae</taxon>
        <taxon>Thalassoglobus</taxon>
    </lineage>
</organism>
<dbReference type="OrthoDB" id="259584at2"/>
<name>A0A5C5X523_9PLAN</name>
<protein>
    <submittedName>
        <fullName evidence="2">Xylose isomerase-like TIM barrel</fullName>
    </submittedName>
</protein>
<dbReference type="PANTHER" id="PTHR12110">
    <property type="entry name" value="HYDROXYPYRUVATE ISOMERASE"/>
    <property type="match status" value="1"/>
</dbReference>
<evidence type="ECO:0000313" key="3">
    <source>
        <dbReference type="Proteomes" id="UP000317243"/>
    </source>
</evidence>
<proteinExistence type="predicted"/>
<reference evidence="2 3" key="1">
    <citation type="submission" date="2019-02" db="EMBL/GenBank/DDBJ databases">
        <title>Deep-cultivation of Planctomycetes and their phenomic and genomic characterization uncovers novel biology.</title>
        <authorList>
            <person name="Wiegand S."/>
            <person name="Jogler M."/>
            <person name="Boedeker C."/>
            <person name="Pinto D."/>
            <person name="Vollmers J."/>
            <person name="Rivas-Marin E."/>
            <person name="Kohn T."/>
            <person name="Peeters S.H."/>
            <person name="Heuer A."/>
            <person name="Rast P."/>
            <person name="Oberbeckmann S."/>
            <person name="Bunk B."/>
            <person name="Jeske O."/>
            <person name="Meyerdierks A."/>
            <person name="Storesund J.E."/>
            <person name="Kallscheuer N."/>
            <person name="Luecker S."/>
            <person name="Lage O.M."/>
            <person name="Pohl T."/>
            <person name="Merkel B.J."/>
            <person name="Hornburger P."/>
            <person name="Mueller R.-W."/>
            <person name="Bruemmer F."/>
            <person name="Labrenz M."/>
            <person name="Spormann A.M."/>
            <person name="Op Den Camp H."/>
            <person name="Overmann J."/>
            <person name="Amann R."/>
            <person name="Jetten M.S.M."/>
            <person name="Mascher T."/>
            <person name="Medema M.H."/>
            <person name="Devos D.P."/>
            <person name="Kaster A.-K."/>
            <person name="Ovreas L."/>
            <person name="Rohde M."/>
            <person name="Galperin M.Y."/>
            <person name="Jogler C."/>
        </authorList>
    </citation>
    <scope>NUCLEOTIDE SEQUENCE [LARGE SCALE GENOMIC DNA]</scope>
    <source>
        <strain evidence="2 3">KOR42</strain>
    </source>
</reference>
<dbReference type="AlphaFoldDB" id="A0A5C5X523"/>
<dbReference type="EMBL" id="SIHI01000001">
    <property type="protein sequence ID" value="TWT57421.1"/>
    <property type="molecule type" value="Genomic_DNA"/>
</dbReference>
<evidence type="ECO:0000313" key="2">
    <source>
        <dbReference type="EMBL" id="TWT57421.1"/>
    </source>
</evidence>
<gene>
    <name evidence="2" type="ORF">KOR42_07820</name>
</gene>
<dbReference type="SUPFAM" id="SSF51658">
    <property type="entry name" value="Xylose isomerase-like"/>
    <property type="match status" value="1"/>
</dbReference>
<dbReference type="InterPro" id="IPR050312">
    <property type="entry name" value="IolE/XylAMocC-like"/>
</dbReference>
<keyword evidence="2" id="KW-0413">Isomerase</keyword>
<accession>A0A5C5X523</accession>
<evidence type="ECO:0000259" key="1">
    <source>
        <dbReference type="Pfam" id="PF01261"/>
    </source>
</evidence>
<dbReference type="Pfam" id="PF01261">
    <property type="entry name" value="AP_endonuc_2"/>
    <property type="match status" value="1"/>
</dbReference>
<dbReference type="InterPro" id="IPR013022">
    <property type="entry name" value="Xyl_isomerase-like_TIM-brl"/>
</dbReference>
<sequence length="272" mass="30448">MGAVHQEDSVFGRRISVATYEFGQDLRTSLHSAMQMRAQGVQFDLRTQVRAQDYGDTARRQLQNYLSERNLVAASAYFPLRASLFEVERLEERLNAVRAAMTFASKLRIRQMTLRIGRLPEADSKAYTDFVLPIMSDLAEHGNRDGVTICIIPSGDSSESLSQLLSNVKTGPLSIDGDIGGWILSRRNPQQQLRDLYQFIGQVDIRDAVSDVDGTGQEVPVGRGEAEWDEIAAILFEMEFAGWMNVRRTSGNDKIGDSNRAIQYLQNLMPLG</sequence>
<dbReference type="Proteomes" id="UP000317243">
    <property type="component" value="Unassembled WGS sequence"/>
</dbReference>
<comment type="caution">
    <text evidence="2">The sequence shown here is derived from an EMBL/GenBank/DDBJ whole genome shotgun (WGS) entry which is preliminary data.</text>
</comment>
<dbReference type="Gene3D" id="3.20.20.150">
    <property type="entry name" value="Divalent-metal-dependent TIM barrel enzymes"/>
    <property type="match status" value="1"/>
</dbReference>
<dbReference type="PANTHER" id="PTHR12110:SF41">
    <property type="entry name" value="INOSOSE DEHYDRATASE"/>
    <property type="match status" value="1"/>
</dbReference>
<dbReference type="InterPro" id="IPR036237">
    <property type="entry name" value="Xyl_isomerase-like_sf"/>
</dbReference>
<feature type="domain" description="Xylose isomerase-like TIM barrel" evidence="1">
    <location>
        <begin position="39"/>
        <end position="263"/>
    </location>
</feature>
<keyword evidence="3" id="KW-1185">Reference proteome</keyword>